<dbReference type="InterPro" id="IPR031316">
    <property type="entry name" value="FlgM_C"/>
</dbReference>
<reference evidence="3" key="1">
    <citation type="submission" date="2022-06" db="EMBL/GenBank/DDBJ databases">
        <title>New Polynucleobacter species.</title>
        <authorList>
            <person name="Hahn M.W."/>
        </authorList>
    </citation>
    <scope>NUCLEOTIDE SEQUENCE</scope>
    <source>
        <strain evidence="3">UK-FUSCHL-C3</strain>
    </source>
</reference>
<proteinExistence type="predicted"/>
<feature type="domain" description="Anti-sigma-28 factor FlgM C-terminal" evidence="2">
    <location>
        <begin position="45"/>
        <end position="96"/>
    </location>
</feature>
<dbReference type="EMBL" id="CP099959">
    <property type="protein sequence ID" value="XCC57314.1"/>
    <property type="molecule type" value="Genomic_DNA"/>
</dbReference>
<name>A0AAU8A127_9BURK</name>
<organism evidence="3">
    <name type="scientific">Polynucleobacter sp. UK-FUSCHL-C3</name>
    <dbReference type="NCBI Taxonomy" id="2955208"/>
    <lineage>
        <taxon>Bacteria</taxon>
        <taxon>Pseudomonadati</taxon>
        <taxon>Pseudomonadota</taxon>
        <taxon>Betaproteobacteria</taxon>
        <taxon>Burkholderiales</taxon>
        <taxon>Burkholderiaceae</taxon>
        <taxon>Polynucleobacter</taxon>
    </lineage>
</organism>
<keyword evidence="3" id="KW-0282">Flagellum</keyword>
<gene>
    <name evidence="3" type="ORF">NKE59_07395</name>
</gene>
<evidence type="ECO:0000313" key="3">
    <source>
        <dbReference type="EMBL" id="XCC57314.1"/>
    </source>
</evidence>
<evidence type="ECO:0000259" key="2">
    <source>
        <dbReference type="Pfam" id="PF04316"/>
    </source>
</evidence>
<sequence>MKINDSTPLIPSGKEPGRVDVAQKPPLPAAADPKAAALKGPAVSLDISLTAKLAEIKEELKTDKTATDKLLLDKIRAKIDSGEFEIDYQKIANGMLGDTIAALGSKVRSK</sequence>
<evidence type="ECO:0000256" key="1">
    <source>
        <dbReference type="SAM" id="MobiDB-lite"/>
    </source>
</evidence>
<dbReference type="Pfam" id="PF04316">
    <property type="entry name" value="FlgM"/>
    <property type="match status" value="1"/>
</dbReference>
<dbReference type="AlphaFoldDB" id="A0AAU8A127"/>
<accession>A0AAU8A127</accession>
<keyword evidence="3" id="KW-0966">Cell projection</keyword>
<protein>
    <submittedName>
        <fullName evidence="3">Flagellar biosynthesis anti-sigma factor FlgM</fullName>
    </submittedName>
</protein>
<dbReference type="InterPro" id="IPR035890">
    <property type="entry name" value="Anti-sigma-28_factor_FlgM_sf"/>
</dbReference>
<feature type="region of interest" description="Disordered" evidence="1">
    <location>
        <begin position="1"/>
        <end position="33"/>
    </location>
</feature>
<dbReference type="SUPFAM" id="SSF101498">
    <property type="entry name" value="Anti-sigma factor FlgM"/>
    <property type="match status" value="1"/>
</dbReference>
<dbReference type="RefSeq" id="WP_353438344.1">
    <property type="nucleotide sequence ID" value="NZ_CP099959.1"/>
</dbReference>
<keyword evidence="3" id="KW-0969">Cilium</keyword>